<dbReference type="InterPro" id="IPR007837">
    <property type="entry name" value="DinB"/>
</dbReference>
<evidence type="ECO:0000256" key="1">
    <source>
        <dbReference type="ARBA" id="ARBA00008635"/>
    </source>
</evidence>
<organism evidence="4 5">
    <name type="scientific">Photobacterium sanctipauli</name>
    <dbReference type="NCBI Taxonomy" id="1342794"/>
    <lineage>
        <taxon>Bacteria</taxon>
        <taxon>Pseudomonadati</taxon>
        <taxon>Pseudomonadota</taxon>
        <taxon>Gammaproteobacteria</taxon>
        <taxon>Vibrionales</taxon>
        <taxon>Vibrionaceae</taxon>
        <taxon>Photobacterium</taxon>
    </lineage>
</organism>
<dbReference type="RefSeq" id="WP_036831023.1">
    <property type="nucleotide sequence ID" value="NZ_JGVO01001568.1"/>
</dbReference>
<comment type="similarity">
    <text evidence="1">Belongs to the DinB family.</text>
</comment>
<reference evidence="4 5" key="1">
    <citation type="submission" date="2018-01" db="EMBL/GenBank/DDBJ databases">
        <title>Whole genome sequencing of Histamine producing bacteria.</title>
        <authorList>
            <person name="Butler K."/>
        </authorList>
    </citation>
    <scope>NUCLEOTIDE SEQUENCE [LARGE SCALE GENOMIC DNA]</scope>
    <source>
        <strain evidence="4 5">DSM 100436</strain>
    </source>
</reference>
<accession>A0A2T3NAI7</accession>
<keyword evidence="5" id="KW-1185">Reference proteome</keyword>
<dbReference type="AlphaFoldDB" id="A0A2T3NAI7"/>
<dbReference type="OrthoDB" id="9807509at2"/>
<evidence type="ECO:0000313" key="4">
    <source>
        <dbReference type="EMBL" id="PSW10764.1"/>
    </source>
</evidence>
<dbReference type="Pfam" id="PF05163">
    <property type="entry name" value="DinB"/>
    <property type="match status" value="1"/>
</dbReference>
<feature type="binding site" evidence="3">
    <location>
        <position position="50"/>
    </location>
    <ligand>
        <name>a divalent metal cation</name>
        <dbReference type="ChEBI" id="CHEBI:60240"/>
    </ligand>
</feature>
<dbReference type="Proteomes" id="UP000241771">
    <property type="component" value="Unassembled WGS sequence"/>
</dbReference>
<dbReference type="SUPFAM" id="SSF109854">
    <property type="entry name" value="DinB/YfiT-like putative metalloenzymes"/>
    <property type="match status" value="1"/>
</dbReference>
<dbReference type="GO" id="GO:0046872">
    <property type="term" value="F:metal ion binding"/>
    <property type="evidence" value="ECO:0007669"/>
    <property type="project" value="UniProtKB-KW"/>
</dbReference>
<sequence length="180" mass="20673">MDLPSNFRMMALYNQRMNNQLMDVCESLTDEQLHAETHSFFSSVMSYWNHILFGDLIMLRRLIDNNIAQIEPVLLSQLPVATAVNETFVSNLKELKSLRQLVDSIYVEFTKSLHPNTCRQVVRYTTTEGGVLERNVAEFCQHIFNHQTHHRGQLTCVLSQFGLDFGCTDLPVIVHEGARS</sequence>
<protein>
    <submittedName>
        <fullName evidence="4">Damage-inducible protein DinB</fullName>
    </submittedName>
</protein>
<comment type="caution">
    <text evidence="4">The sequence shown here is derived from an EMBL/GenBank/DDBJ whole genome shotgun (WGS) entry which is preliminary data.</text>
</comment>
<proteinExistence type="inferred from homology"/>
<evidence type="ECO:0000256" key="2">
    <source>
        <dbReference type="ARBA" id="ARBA00022723"/>
    </source>
</evidence>
<feature type="binding site" evidence="3">
    <location>
        <position position="146"/>
    </location>
    <ligand>
        <name>a divalent metal cation</name>
        <dbReference type="ChEBI" id="CHEBI:60240"/>
    </ligand>
</feature>
<feature type="binding site" evidence="3">
    <location>
        <position position="150"/>
    </location>
    <ligand>
        <name>a divalent metal cation</name>
        <dbReference type="ChEBI" id="CHEBI:60240"/>
    </ligand>
</feature>
<dbReference type="Gene3D" id="1.20.120.450">
    <property type="entry name" value="dinb family like domain"/>
    <property type="match status" value="1"/>
</dbReference>
<gene>
    <name evidence="4" type="ORF">C9I98_24915</name>
</gene>
<evidence type="ECO:0000256" key="3">
    <source>
        <dbReference type="PIRSR" id="PIRSR607837-1"/>
    </source>
</evidence>
<dbReference type="PANTHER" id="PTHR37302">
    <property type="entry name" value="SLR1116 PROTEIN"/>
    <property type="match status" value="1"/>
</dbReference>
<evidence type="ECO:0000313" key="5">
    <source>
        <dbReference type="Proteomes" id="UP000241771"/>
    </source>
</evidence>
<dbReference type="InterPro" id="IPR034660">
    <property type="entry name" value="DinB/YfiT-like"/>
</dbReference>
<name>A0A2T3NAI7_9GAMM</name>
<keyword evidence="2 3" id="KW-0479">Metal-binding</keyword>
<dbReference type="PANTHER" id="PTHR37302:SF1">
    <property type="entry name" value="PROTEIN DINB"/>
    <property type="match status" value="1"/>
</dbReference>
<dbReference type="EMBL" id="PYMA01000026">
    <property type="protein sequence ID" value="PSW10764.1"/>
    <property type="molecule type" value="Genomic_DNA"/>
</dbReference>